<feature type="region of interest" description="Disordered" evidence="9">
    <location>
        <begin position="1"/>
        <end position="33"/>
    </location>
</feature>
<evidence type="ECO:0000256" key="5">
    <source>
        <dbReference type="ARBA" id="ARBA00022723"/>
    </source>
</evidence>
<dbReference type="InterPro" id="IPR000718">
    <property type="entry name" value="Peptidase_M13"/>
</dbReference>
<feature type="domain" description="Peptidase M13 C-terminal" evidence="11">
    <location>
        <begin position="551"/>
        <end position="752"/>
    </location>
</feature>
<dbReference type="STRING" id="34691.A0A182XI44"/>
<dbReference type="InterPro" id="IPR024079">
    <property type="entry name" value="MetalloPept_cat_dom_sf"/>
</dbReference>
<keyword evidence="6" id="KW-0378">Hydrolase</keyword>
<keyword evidence="8" id="KW-0482">Metalloprotease</keyword>
<keyword evidence="10" id="KW-0812">Transmembrane</keyword>
<sequence>MSTQRIWTTDSNHRTDYGHESEKSSVTHPHTVPPPAGNPYLIGIQSRFRRRYYHKSIVLLLLLVIFILTIAIIVIACLLHFPPEICHSADCLRSAAALKHSMDLTVDPCEDFYQYACGNWEDEHPRPDTYVSFDWFSERQAKILRNIRHYLQANSTALDPKPVVQARTMYAACLNLTAMDRLGYGPVFKYLKQFQLPPYPSLLNVTEGLESATFQGYGFDWVKSLAKIKQLLGMDIFIGLDVYPDPRHRDYNRLVLGTPESGSDLPFNTDILRHIRRGRTRRKLMVKNASRSTNVEDRLNLQDIVYYTVADLQNITDTHLAPKDPLPIWERLLASVFEGIPEAQLNLQDELILTSNADLLYLKLLVDYLAVTPLAHIELYIWWTVVEELILHTTLEVRKLYYDYYKSIAPSDGFSSRTLYCTGTVNRLLGMAVSYAISSDNFTRDTKPRVQDMLRYIRTAFEGLVRDTTWMDWPTKQSTLRKSQAMRSLIGFPDWILDHRELEQHYSGLQVNESTHLENMMQEVQRKNIIKLRRWRQKHELSWETLPTNVNAFHTFQENAITIPIAILQYPFYHLGLEALNYGALGTILGHELTHGFDDSGRQFDKDGNLAQWWTDRTVQEYVNRTKCFVSQYSRYYIPEADDYIDGLLTLGENIADNGGVREAFRAYQLYVKNGGKDPLLPGFEHYTHEQLFFISYGNIWCESHTQAAAKAYLDDSHCPGKFRLKGVLTNSPEFSETFSCKPGTEMNPGKDKCRIW</sequence>
<dbReference type="GO" id="GO:0004222">
    <property type="term" value="F:metalloendopeptidase activity"/>
    <property type="evidence" value="ECO:0007669"/>
    <property type="project" value="InterPro"/>
</dbReference>
<dbReference type="PROSITE" id="PS51885">
    <property type="entry name" value="NEPRILYSIN"/>
    <property type="match status" value="1"/>
</dbReference>
<dbReference type="VEuPathDB" id="VectorBase:AQUA009521"/>
<dbReference type="Pfam" id="PF05649">
    <property type="entry name" value="Peptidase_M13_N"/>
    <property type="match status" value="2"/>
</dbReference>
<evidence type="ECO:0000256" key="9">
    <source>
        <dbReference type="SAM" id="MobiDB-lite"/>
    </source>
</evidence>
<evidence type="ECO:0000313" key="14">
    <source>
        <dbReference type="Proteomes" id="UP000076407"/>
    </source>
</evidence>
<feature type="transmembrane region" description="Helical" evidence="10">
    <location>
        <begin position="57"/>
        <end position="81"/>
    </location>
</feature>
<proteinExistence type="inferred from homology"/>
<dbReference type="Gene3D" id="3.40.390.10">
    <property type="entry name" value="Collagenase (Catalytic Domain)"/>
    <property type="match status" value="1"/>
</dbReference>
<dbReference type="InterPro" id="IPR018497">
    <property type="entry name" value="Peptidase_M13_C"/>
</dbReference>
<comment type="subcellular location">
    <subcellularLocation>
        <location evidence="2">Cell membrane</location>
        <topology evidence="2">Single-pass type II membrane protein</topology>
    </subcellularLocation>
</comment>
<dbReference type="GO" id="GO:0046872">
    <property type="term" value="F:metal ion binding"/>
    <property type="evidence" value="ECO:0007669"/>
    <property type="project" value="UniProtKB-KW"/>
</dbReference>
<dbReference type="AlphaFoldDB" id="A0A182XI44"/>
<dbReference type="CDD" id="cd08662">
    <property type="entry name" value="M13"/>
    <property type="match status" value="1"/>
</dbReference>
<evidence type="ECO:0000313" key="13">
    <source>
        <dbReference type="EnsemblMetazoa" id="AQUA009521-PA"/>
    </source>
</evidence>
<dbReference type="InterPro" id="IPR042089">
    <property type="entry name" value="Peptidase_M13_dom_2"/>
</dbReference>
<keyword evidence="10" id="KW-0472">Membrane</keyword>
<dbReference type="Gene3D" id="1.10.1380.10">
    <property type="entry name" value="Neutral endopeptidase , domain2"/>
    <property type="match status" value="1"/>
</dbReference>
<feature type="compositionally biased region" description="Polar residues" evidence="9">
    <location>
        <begin position="1"/>
        <end position="10"/>
    </location>
</feature>
<evidence type="ECO:0000256" key="4">
    <source>
        <dbReference type="ARBA" id="ARBA00022670"/>
    </source>
</evidence>
<dbReference type="GO" id="GO:0005886">
    <property type="term" value="C:plasma membrane"/>
    <property type="evidence" value="ECO:0007669"/>
    <property type="project" value="UniProtKB-SubCell"/>
</dbReference>
<evidence type="ECO:0000256" key="8">
    <source>
        <dbReference type="ARBA" id="ARBA00023049"/>
    </source>
</evidence>
<dbReference type="PANTHER" id="PTHR11733:SF133">
    <property type="entry name" value="PHOSPHATE-REGULATING NEUTRAL ENDOPEPTIDASE PHEX"/>
    <property type="match status" value="1"/>
</dbReference>
<feature type="domain" description="Peptidase M13 N-terminal" evidence="12">
    <location>
        <begin position="108"/>
        <end position="266"/>
    </location>
</feature>
<keyword evidence="4" id="KW-0645">Protease</keyword>
<feature type="domain" description="Peptidase M13 N-terminal" evidence="12">
    <location>
        <begin position="295"/>
        <end position="493"/>
    </location>
</feature>
<keyword evidence="7" id="KW-0862">Zinc</keyword>
<evidence type="ECO:0000256" key="3">
    <source>
        <dbReference type="ARBA" id="ARBA00007357"/>
    </source>
</evidence>
<dbReference type="SUPFAM" id="SSF55486">
    <property type="entry name" value="Metalloproteases ('zincins'), catalytic domain"/>
    <property type="match status" value="1"/>
</dbReference>
<dbReference type="PRINTS" id="PR00786">
    <property type="entry name" value="NEPRILYSIN"/>
</dbReference>
<evidence type="ECO:0000256" key="10">
    <source>
        <dbReference type="SAM" id="Phobius"/>
    </source>
</evidence>
<comment type="similarity">
    <text evidence="3">Belongs to the peptidase M13 family.</text>
</comment>
<evidence type="ECO:0000256" key="1">
    <source>
        <dbReference type="ARBA" id="ARBA00001947"/>
    </source>
</evidence>
<dbReference type="GO" id="GO:0016485">
    <property type="term" value="P:protein processing"/>
    <property type="evidence" value="ECO:0007669"/>
    <property type="project" value="TreeGrafter"/>
</dbReference>
<dbReference type="InterPro" id="IPR008753">
    <property type="entry name" value="Peptidase_M13_N"/>
</dbReference>
<feature type="compositionally biased region" description="Basic and acidic residues" evidence="9">
    <location>
        <begin position="11"/>
        <end position="25"/>
    </location>
</feature>
<keyword evidence="14" id="KW-1185">Reference proteome</keyword>
<protein>
    <submittedName>
        <fullName evidence="13">Uncharacterized protein</fullName>
    </submittedName>
</protein>
<evidence type="ECO:0000256" key="2">
    <source>
        <dbReference type="ARBA" id="ARBA00004401"/>
    </source>
</evidence>
<evidence type="ECO:0000256" key="7">
    <source>
        <dbReference type="ARBA" id="ARBA00022833"/>
    </source>
</evidence>
<organism evidence="13 14">
    <name type="scientific">Anopheles quadriannulatus</name>
    <name type="common">Mosquito</name>
    <dbReference type="NCBI Taxonomy" id="34691"/>
    <lineage>
        <taxon>Eukaryota</taxon>
        <taxon>Metazoa</taxon>
        <taxon>Ecdysozoa</taxon>
        <taxon>Arthropoda</taxon>
        <taxon>Hexapoda</taxon>
        <taxon>Insecta</taxon>
        <taxon>Pterygota</taxon>
        <taxon>Neoptera</taxon>
        <taxon>Endopterygota</taxon>
        <taxon>Diptera</taxon>
        <taxon>Nematocera</taxon>
        <taxon>Culicoidea</taxon>
        <taxon>Culicidae</taxon>
        <taxon>Anophelinae</taxon>
        <taxon>Anopheles</taxon>
    </lineage>
</organism>
<dbReference type="Pfam" id="PF01431">
    <property type="entry name" value="Peptidase_M13"/>
    <property type="match status" value="1"/>
</dbReference>
<keyword evidence="10" id="KW-1133">Transmembrane helix</keyword>
<dbReference type="Proteomes" id="UP000076407">
    <property type="component" value="Unassembled WGS sequence"/>
</dbReference>
<keyword evidence="5" id="KW-0479">Metal-binding</keyword>
<evidence type="ECO:0000259" key="12">
    <source>
        <dbReference type="Pfam" id="PF05649"/>
    </source>
</evidence>
<reference evidence="13" key="1">
    <citation type="submission" date="2020-05" db="UniProtKB">
        <authorList>
            <consortium name="EnsemblMetazoa"/>
        </authorList>
    </citation>
    <scope>IDENTIFICATION</scope>
    <source>
        <strain evidence="13">SANGQUA</strain>
    </source>
</reference>
<name>A0A182XI44_ANOQN</name>
<accession>A0A182XI44</accession>
<comment type="cofactor">
    <cofactor evidence="1">
        <name>Zn(2+)</name>
        <dbReference type="ChEBI" id="CHEBI:29105"/>
    </cofactor>
</comment>
<dbReference type="EnsemblMetazoa" id="AQUA009521-RA">
    <property type="protein sequence ID" value="AQUA009521-PA"/>
    <property type="gene ID" value="AQUA009521"/>
</dbReference>
<evidence type="ECO:0000256" key="6">
    <source>
        <dbReference type="ARBA" id="ARBA00022801"/>
    </source>
</evidence>
<dbReference type="PANTHER" id="PTHR11733">
    <property type="entry name" value="ZINC METALLOPROTEASE FAMILY M13 NEPRILYSIN-RELATED"/>
    <property type="match status" value="1"/>
</dbReference>
<evidence type="ECO:0000259" key="11">
    <source>
        <dbReference type="Pfam" id="PF01431"/>
    </source>
</evidence>